<keyword evidence="3" id="KW-0808">Transferase</keyword>
<protein>
    <recommendedName>
        <fullName evidence="12">Probable peptidoglycan glycosyltransferase FtsW</fullName>
        <ecNumber evidence="14">2.4.99.28</ecNumber>
    </recommendedName>
    <alternativeName>
        <fullName evidence="13">Cell division protein FtsW</fullName>
    </alternativeName>
    <alternativeName>
        <fullName evidence="10">Cell wall polymerase</fullName>
    </alternativeName>
    <alternativeName>
        <fullName evidence="9">Peptidoglycan polymerase</fullName>
    </alternativeName>
</protein>
<feature type="transmembrane region" description="Helical" evidence="17">
    <location>
        <begin position="203"/>
        <end position="225"/>
    </location>
</feature>
<dbReference type="GO" id="GO:0032153">
    <property type="term" value="C:cell division site"/>
    <property type="evidence" value="ECO:0007669"/>
    <property type="project" value="TreeGrafter"/>
</dbReference>
<keyword evidence="7 17" id="KW-1133">Transmembrane helix</keyword>
<dbReference type="EC" id="2.4.99.28" evidence="14"/>
<evidence type="ECO:0000256" key="3">
    <source>
        <dbReference type="ARBA" id="ARBA00022679"/>
    </source>
</evidence>
<dbReference type="PANTHER" id="PTHR30474">
    <property type="entry name" value="CELL CYCLE PROTEIN"/>
    <property type="match status" value="1"/>
</dbReference>
<keyword evidence="2" id="KW-0328">Glycosyltransferase</keyword>
<dbReference type="GO" id="GO:0009252">
    <property type="term" value="P:peptidoglycan biosynthetic process"/>
    <property type="evidence" value="ECO:0007669"/>
    <property type="project" value="UniProtKB-KW"/>
</dbReference>
<keyword evidence="4 17" id="KW-0812">Transmembrane</keyword>
<comment type="catalytic activity">
    <reaction evidence="15">
        <text>[GlcNAc-(1-&gt;4)-Mur2Ac(oyl-L-Ala-gamma-D-Glu-L-Lys-D-Ala-D-Ala)](n)-di-trans,octa-cis-undecaprenyl diphosphate + beta-D-GlcNAc-(1-&gt;4)-Mur2Ac(oyl-L-Ala-gamma-D-Glu-L-Lys-D-Ala-D-Ala)-di-trans,octa-cis-undecaprenyl diphosphate = [GlcNAc-(1-&gt;4)-Mur2Ac(oyl-L-Ala-gamma-D-Glu-L-Lys-D-Ala-D-Ala)](n+1)-di-trans,octa-cis-undecaprenyl diphosphate + di-trans,octa-cis-undecaprenyl diphosphate + H(+)</text>
        <dbReference type="Rhea" id="RHEA:23708"/>
        <dbReference type="Rhea" id="RHEA-COMP:9602"/>
        <dbReference type="Rhea" id="RHEA-COMP:9603"/>
        <dbReference type="ChEBI" id="CHEBI:15378"/>
        <dbReference type="ChEBI" id="CHEBI:58405"/>
        <dbReference type="ChEBI" id="CHEBI:60033"/>
        <dbReference type="ChEBI" id="CHEBI:78435"/>
        <dbReference type="EC" id="2.4.99.28"/>
    </reaction>
</comment>
<evidence type="ECO:0000256" key="12">
    <source>
        <dbReference type="ARBA" id="ARBA00041185"/>
    </source>
</evidence>
<keyword evidence="8 17" id="KW-0472">Membrane</keyword>
<organism evidence="18 19">
    <name type="scientific">Anthropogastromicrobium aceti</name>
    <dbReference type="NCBI Taxonomy" id="2981768"/>
    <lineage>
        <taxon>Bacteria</taxon>
        <taxon>Bacillati</taxon>
        <taxon>Bacillota</taxon>
        <taxon>Clostridia</taxon>
        <taxon>Lachnospirales</taxon>
        <taxon>Lachnospiraceae</taxon>
        <taxon>Anthropogastromicrobium</taxon>
    </lineage>
</organism>
<feature type="transmembrane region" description="Helical" evidence="17">
    <location>
        <begin position="287"/>
        <end position="313"/>
    </location>
</feature>
<keyword evidence="19" id="KW-1185">Reference proteome</keyword>
<evidence type="ECO:0000256" key="15">
    <source>
        <dbReference type="ARBA" id="ARBA00049902"/>
    </source>
</evidence>
<dbReference type="GO" id="GO:0051301">
    <property type="term" value="P:cell division"/>
    <property type="evidence" value="ECO:0007669"/>
    <property type="project" value="InterPro"/>
</dbReference>
<evidence type="ECO:0000256" key="13">
    <source>
        <dbReference type="ARBA" id="ARBA00041418"/>
    </source>
</evidence>
<evidence type="ECO:0000256" key="11">
    <source>
        <dbReference type="ARBA" id="ARBA00038053"/>
    </source>
</evidence>
<feature type="transmembrane region" description="Helical" evidence="17">
    <location>
        <begin position="126"/>
        <end position="147"/>
    </location>
</feature>
<dbReference type="GO" id="GO:0005886">
    <property type="term" value="C:plasma membrane"/>
    <property type="evidence" value="ECO:0007669"/>
    <property type="project" value="TreeGrafter"/>
</dbReference>
<dbReference type="RefSeq" id="WP_118612031.1">
    <property type="nucleotide sequence ID" value="NZ_JAJEQN010000017.1"/>
</dbReference>
<evidence type="ECO:0000256" key="7">
    <source>
        <dbReference type="ARBA" id="ARBA00022989"/>
    </source>
</evidence>
<evidence type="ECO:0000256" key="6">
    <source>
        <dbReference type="ARBA" id="ARBA00022984"/>
    </source>
</evidence>
<sequence>MKKKKAPLVRRMKEFVKTSVVWGPLDHNLFFTIIFLNVYGIIMVYSASYNNSITKNYSYFMNNQLKNVIFGFVIMIVASYVNYHRIVRLGWGWFWLLAAVAIIAALKTPLAHSELGATRWIKLGPVSFQAAEPIKAAIIIFFAYYVSYWGLNRWYNQLLACLLAIALLGFLFFFSNNLSTVIVLFCICAVIILSSVKKPDLYWYFLLGLALIIIAAIFVTVYLLMHQGAENFRFVRIRAWLHPEEYAADEGLQAMQARYAIGAGGFWGKGLGQSLIKFKLSYSYNDFILAIICEELGVFGVIVMMTLFGYLLYRIYKIAQNAWDIEGKVLAIGVFTQIALQLLINVMVVTSVIPTTGVTLPFFSAGGTSVVFLLAELGMVLNVDKYAKERRFFEEAERHVAQMEQRGGIGAAGWRRRLDSARTRR</sequence>
<name>A0AAE3JC78_9FIRM</name>
<evidence type="ECO:0000256" key="10">
    <source>
        <dbReference type="ARBA" id="ARBA00033270"/>
    </source>
</evidence>
<evidence type="ECO:0000256" key="9">
    <source>
        <dbReference type="ARBA" id="ARBA00032370"/>
    </source>
</evidence>
<dbReference type="AlphaFoldDB" id="A0AAE3JC78"/>
<feature type="transmembrane region" description="Helical" evidence="17">
    <location>
        <begin position="329"/>
        <end position="353"/>
    </location>
</feature>
<evidence type="ECO:0000256" key="4">
    <source>
        <dbReference type="ARBA" id="ARBA00022692"/>
    </source>
</evidence>
<evidence type="ECO:0000256" key="2">
    <source>
        <dbReference type="ARBA" id="ARBA00022676"/>
    </source>
</evidence>
<accession>A0AAE3JC78</accession>
<evidence type="ECO:0000256" key="1">
    <source>
        <dbReference type="ARBA" id="ARBA00004141"/>
    </source>
</evidence>
<gene>
    <name evidence="18" type="ORF">LKD48_08070</name>
</gene>
<evidence type="ECO:0000256" key="5">
    <source>
        <dbReference type="ARBA" id="ARBA00022960"/>
    </source>
</evidence>
<evidence type="ECO:0000256" key="17">
    <source>
        <dbReference type="SAM" id="Phobius"/>
    </source>
</evidence>
<comment type="caution">
    <text evidence="18">The sequence shown here is derived from an EMBL/GenBank/DDBJ whole genome shotgun (WGS) entry which is preliminary data.</text>
</comment>
<dbReference type="GO" id="GO:0008360">
    <property type="term" value="P:regulation of cell shape"/>
    <property type="evidence" value="ECO:0007669"/>
    <property type="project" value="UniProtKB-KW"/>
</dbReference>
<evidence type="ECO:0000313" key="19">
    <source>
        <dbReference type="Proteomes" id="UP001198200"/>
    </source>
</evidence>
<evidence type="ECO:0000313" key="18">
    <source>
        <dbReference type="EMBL" id="MCC2221589.1"/>
    </source>
</evidence>
<feature type="transmembrane region" description="Helical" evidence="17">
    <location>
        <begin position="359"/>
        <end position="381"/>
    </location>
</feature>
<dbReference type="InterPro" id="IPR001182">
    <property type="entry name" value="FtsW/RodA"/>
</dbReference>
<dbReference type="EMBL" id="JAJEQN010000017">
    <property type="protein sequence ID" value="MCC2221589.1"/>
    <property type="molecule type" value="Genomic_DNA"/>
</dbReference>
<evidence type="ECO:0000256" key="14">
    <source>
        <dbReference type="ARBA" id="ARBA00044770"/>
    </source>
</evidence>
<reference evidence="18 19" key="1">
    <citation type="submission" date="2021-10" db="EMBL/GenBank/DDBJ databases">
        <title>Anaerobic single-cell dispensing facilitates the cultivation of human gut bacteria.</title>
        <authorList>
            <person name="Afrizal A."/>
        </authorList>
    </citation>
    <scope>NUCLEOTIDE SEQUENCE [LARGE SCALE GENOMIC DNA]</scope>
    <source>
        <strain evidence="18 19">CLA-AA-H224</strain>
    </source>
</reference>
<dbReference type="GO" id="GO:0008955">
    <property type="term" value="F:peptidoglycan glycosyltransferase activity"/>
    <property type="evidence" value="ECO:0007669"/>
    <property type="project" value="UniProtKB-EC"/>
</dbReference>
<comment type="similarity">
    <text evidence="11">Belongs to the SEDS family. FtsW subfamily.</text>
</comment>
<dbReference type="Proteomes" id="UP001198200">
    <property type="component" value="Unassembled WGS sequence"/>
</dbReference>
<keyword evidence="6" id="KW-0573">Peptidoglycan synthesis</keyword>
<dbReference type="PANTHER" id="PTHR30474:SF2">
    <property type="entry name" value="PEPTIDOGLYCAN GLYCOSYLTRANSFERASE FTSW-RELATED"/>
    <property type="match status" value="1"/>
</dbReference>
<proteinExistence type="inferred from homology"/>
<comment type="function">
    <text evidence="16">Peptidoglycan polymerase that is essential for cell division.</text>
</comment>
<feature type="transmembrane region" description="Helical" evidence="17">
    <location>
        <begin position="21"/>
        <end position="45"/>
    </location>
</feature>
<evidence type="ECO:0000256" key="8">
    <source>
        <dbReference type="ARBA" id="ARBA00023136"/>
    </source>
</evidence>
<comment type="subcellular location">
    <subcellularLocation>
        <location evidence="1">Membrane</location>
        <topology evidence="1">Multi-pass membrane protein</topology>
    </subcellularLocation>
</comment>
<dbReference type="Pfam" id="PF01098">
    <property type="entry name" value="FTSW_RODA_SPOVE"/>
    <property type="match status" value="1"/>
</dbReference>
<feature type="transmembrane region" description="Helical" evidence="17">
    <location>
        <begin position="65"/>
        <end position="83"/>
    </location>
</feature>
<feature type="transmembrane region" description="Helical" evidence="17">
    <location>
        <begin position="180"/>
        <end position="196"/>
    </location>
</feature>
<keyword evidence="5" id="KW-0133">Cell shape</keyword>
<feature type="transmembrane region" description="Helical" evidence="17">
    <location>
        <begin position="90"/>
        <end position="106"/>
    </location>
</feature>
<evidence type="ECO:0000256" key="16">
    <source>
        <dbReference type="ARBA" id="ARBA00049966"/>
    </source>
</evidence>
<dbReference type="GO" id="GO:0015648">
    <property type="term" value="F:lipid-linked peptidoglycan transporter activity"/>
    <property type="evidence" value="ECO:0007669"/>
    <property type="project" value="TreeGrafter"/>
</dbReference>
<feature type="transmembrane region" description="Helical" evidence="17">
    <location>
        <begin position="154"/>
        <end position="174"/>
    </location>
</feature>